<accession>A0A0F3GVN3</accession>
<dbReference type="PANTHER" id="PTHR43160:SF3">
    <property type="entry name" value="ACONITATE HYDRATASE, MITOCHONDRIAL"/>
    <property type="match status" value="1"/>
</dbReference>
<dbReference type="NCBIfam" id="TIGR01342">
    <property type="entry name" value="acon_putative"/>
    <property type="match status" value="1"/>
</dbReference>
<evidence type="ECO:0000256" key="4">
    <source>
        <dbReference type="ARBA" id="ARBA00019378"/>
    </source>
</evidence>
<evidence type="ECO:0000256" key="6">
    <source>
        <dbReference type="ARBA" id="ARBA00023004"/>
    </source>
</evidence>
<dbReference type="NCBIfam" id="NF005558">
    <property type="entry name" value="PRK07229.1"/>
    <property type="match status" value="1"/>
</dbReference>
<dbReference type="AlphaFoldDB" id="A0A0F3GVN3"/>
<dbReference type="EC" id="4.2.1.3" evidence="3"/>
<dbReference type="PROSITE" id="PS01244">
    <property type="entry name" value="ACONITASE_2"/>
    <property type="match status" value="1"/>
</dbReference>
<dbReference type="PANTHER" id="PTHR43160">
    <property type="entry name" value="ACONITATE HYDRATASE B"/>
    <property type="match status" value="1"/>
</dbReference>
<name>A0A0F3GVN3_9BACT</name>
<keyword evidence="5" id="KW-0479">Metal-binding</keyword>
<reference evidence="13 14" key="1">
    <citation type="submission" date="2015-02" db="EMBL/GenBank/DDBJ databases">
        <title>Single-cell genomics of uncultivated deep-branching MTB reveals a conserved set of magnetosome genes.</title>
        <authorList>
            <person name="Kolinko S."/>
            <person name="Richter M."/>
            <person name="Glockner F.O."/>
            <person name="Brachmann A."/>
            <person name="Schuler D."/>
        </authorList>
    </citation>
    <scope>NUCLEOTIDE SEQUENCE [LARGE SCALE GENOMIC DNA]</scope>
    <source>
        <strain evidence="13">TM-1</strain>
    </source>
</reference>
<dbReference type="Proteomes" id="UP000033423">
    <property type="component" value="Unassembled WGS sequence"/>
</dbReference>
<dbReference type="PRINTS" id="PR00415">
    <property type="entry name" value="ACONITASE"/>
</dbReference>
<dbReference type="InterPro" id="IPR036008">
    <property type="entry name" value="Aconitase_4Fe-4S_dom"/>
</dbReference>
<keyword evidence="7" id="KW-0411">Iron-sulfur</keyword>
<evidence type="ECO:0000256" key="8">
    <source>
        <dbReference type="ARBA" id="ARBA00023501"/>
    </source>
</evidence>
<dbReference type="InterPro" id="IPR006250">
    <property type="entry name" value="Aconitase_put"/>
</dbReference>
<comment type="cofactor">
    <cofactor evidence="1">
        <name>[4Fe-4S] cluster</name>
        <dbReference type="ChEBI" id="CHEBI:49883"/>
    </cofactor>
</comment>
<evidence type="ECO:0000313" key="13">
    <source>
        <dbReference type="EMBL" id="KJU85912.1"/>
    </source>
</evidence>
<dbReference type="GO" id="GO:0005829">
    <property type="term" value="C:cytosol"/>
    <property type="evidence" value="ECO:0007669"/>
    <property type="project" value="TreeGrafter"/>
</dbReference>
<sequence>MAFNIVQKIFNAHLVYGQVSKGSTIGLRVDEVYTQDATGTMAWLQFEAMGVDRVKVPVAVSYVDHNMVQSNYCNADDHAFLQSVAARYGAWFSRPGNGICHQVNLERFAAPGKIVLGTDSHTPTNGGAGMIAIGVGGLDAATVMAGAPYELTMPAVMLVRLSGRLQRPWVTAMDVILEILRRLTVKGGVGRILEYGGEGVGDLSVTERATITNMGAELGATTSIFPSDQQTLRFLRTQGRANANTNDWVALEADDGADYDEVLDINLDEIEPLVAQPHSPDNVVPVRQIVGTRVNQVCIGSCTNSSYQALATVAGLLRGKVVAENVNLLINPGSKRVYEMLARDGTLAVMIGAGARILESSCGPCIGMGGAPGSAHVSVRSFNRNFEGRSGTKDANVYLAGVVVCALSALQGQFVDPRDAGIEPQTIVEPTDAADGESLHNMLIAPLPEDKLASVKVEKGPNIKEVPVKTPIGDEINAEVLIKLGSNVTTDDIMPAGAKVLPFRSNIPAISDFVFTNVDGSFAKRANEAKAKGGGIIVGAENYGQGSSREHAALAPMFLGIQAVIVVSFARIHRANLINFGILPLVFENPGDIYPIRQGNRLIISNIRRCLMENQPFMVEEPFSKRSFTCVANLNEREAKIILQGGLLPYTRSVTG</sequence>
<dbReference type="InterPro" id="IPR000573">
    <property type="entry name" value="AconitaseA/IPMdHydase_ssu_swvl"/>
</dbReference>
<dbReference type="SUPFAM" id="SSF52016">
    <property type="entry name" value="LeuD/IlvD-like"/>
    <property type="match status" value="1"/>
</dbReference>
<keyword evidence="6" id="KW-0408">Iron</keyword>
<dbReference type="InterPro" id="IPR050926">
    <property type="entry name" value="Aconitase/IPM_isomerase"/>
</dbReference>
<evidence type="ECO:0000256" key="10">
    <source>
        <dbReference type="ARBA" id="ARBA00031977"/>
    </source>
</evidence>
<evidence type="ECO:0000256" key="2">
    <source>
        <dbReference type="ARBA" id="ARBA00004717"/>
    </source>
</evidence>
<dbReference type="PATRIC" id="fig|29290.4.peg.2227"/>
<comment type="catalytic activity">
    <reaction evidence="8">
        <text>citrate = D-threo-isocitrate</text>
        <dbReference type="Rhea" id="RHEA:10336"/>
        <dbReference type="ChEBI" id="CHEBI:15562"/>
        <dbReference type="ChEBI" id="CHEBI:16947"/>
        <dbReference type="EC" id="4.2.1.3"/>
    </reaction>
</comment>
<gene>
    <name evidence="13" type="ORF">MBAV_001893</name>
</gene>
<dbReference type="Gene3D" id="3.30.499.10">
    <property type="entry name" value="Aconitase, domain 3"/>
    <property type="match status" value="2"/>
</dbReference>
<dbReference type="InterPro" id="IPR015928">
    <property type="entry name" value="Aconitase/3IPM_dehydase_swvl"/>
</dbReference>
<evidence type="ECO:0000256" key="9">
    <source>
        <dbReference type="ARBA" id="ARBA00031081"/>
    </source>
</evidence>
<dbReference type="InterPro" id="IPR018136">
    <property type="entry name" value="Aconitase_4Fe-4S_BS"/>
</dbReference>
<dbReference type="GO" id="GO:0006099">
    <property type="term" value="P:tricarboxylic acid cycle"/>
    <property type="evidence" value="ECO:0007669"/>
    <property type="project" value="UniProtKB-UniPathway"/>
</dbReference>
<dbReference type="GO" id="GO:0051539">
    <property type="term" value="F:4 iron, 4 sulfur cluster binding"/>
    <property type="evidence" value="ECO:0007669"/>
    <property type="project" value="TreeGrafter"/>
</dbReference>
<dbReference type="Pfam" id="PF00694">
    <property type="entry name" value="Aconitase_C"/>
    <property type="match status" value="1"/>
</dbReference>
<dbReference type="InterPro" id="IPR001030">
    <property type="entry name" value="Acoase/IPM_deHydtase_lsu_aba"/>
</dbReference>
<evidence type="ECO:0000256" key="3">
    <source>
        <dbReference type="ARBA" id="ARBA00012926"/>
    </source>
</evidence>
<dbReference type="PROSITE" id="PS00450">
    <property type="entry name" value="ACONITASE_1"/>
    <property type="match status" value="1"/>
</dbReference>
<evidence type="ECO:0000259" key="11">
    <source>
        <dbReference type="Pfam" id="PF00330"/>
    </source>
</evidence>
<protein>
    <recommendedName>
        <fullName evidence="4">Aconitate hydratase A</fullName>
        <ecNumber evidence="3">4.2.1.3</ecNumber>
    </recommendedName>
    <alternativeName>
        <fullName evidence="10">Iron-responsive protein-like</fullName>
    </alternativeName>
    <alternativeName>
        <fullName evidence="9">RNA-binding protein</fullName>
    </alternativeName>
</protein>
<keyword evidence="14" id="KW-1185">Reference proteome</keyword>
<dbReference type="Gene3D" id="3.20.19.10">
    <property type="entry name" value="Aconitase, domain 4"/>
    <property type="match status" value="1"/>
</dbReference>
<dbReference type="GO" id="GO:0046872">
    <property type="term" value="F:metal ion binding"/>
    <property type="evidence" value="ECO:0007669"/>
    <property type="project" value="UniProtKB-KW"/>
</dbReference>
<feature type="domain" description="Aconitase A/isopropylmalate dehydratase small subunit swivel" evidence="12">
    <location>
        <begin position="522"/>
        <end position="589"/>
    </location>
</feature>
<evidence type="ECO:0000313" key="14">
    <source>
        <dbReference type="Proteomes" id="UP000033423"/>
    </source>
</evidence>
<evidence type="ECO:0000256" key="7">
    <source>
        <dbReference type="ARBA" id="ARBA00023014"/>
    </source>
</evidence>
<evidence type="ECO:0000256" key="5">
    <source>
        <dbReference type="ARBA" id="ARBA00022723"/>
    </source>
</evidence>
<proteinExistence type="predicted"/>
<evidence type="ECO:0000259" key="12">
    <source>
        <dbReference type="Pfam" id="PF00694"/>
    </source>
</evidence>
<dbReference type="SUPFAM" id="SSF53732">
    <property type="entry name" value="Aconitase iron-sulfur domain"/>
    <property type="match status" value="1"/>
</dbReference>
<evidence type="ECO:0000256" key="1">
    <source>
        <dbReference type="ARBA" id="ARBA00001966"/>
    </source>
</evidence>
<dbReference type="GO" id="GO:0003994">
    <property type="term" value="F:aconitate hydratase activity"/>
    <property type="evidence" value="ECO:0007669"/>
    <property type="project" value="UniProtKB-EC"/>
</dbReference>
<comment type="pathway">
    <text evidence="2">Carbohydrate metabolism; tricarboxylic acid cycle; isocitrate from oxaloacetate: step 2/2.</text>
</comment>
<dbReference type="UniPathway" id="UPA00223">
    <property type="reaction ID" value="UER00718"/>
</dbReference>
<dbReference type="EMBL" id="LACI01000806">
    <property type="protein sequence ID" value="KJU85912.1"/>
    <property type="molecule type" value="Genomic_DNA"/>
</dbReference>
<dbReference type="InterPro" id="IPR015931">
    <property type="entry name" value="Acnase/IPM_dHydase_lsu_aba_1/3"/>
</dbReference>
<comment type="caution">
    <text evidence="13">The sequence shown here is derived from an EMBL/GenBank/DDBJ whole genome shotgun (WGS) entry which is preliminary data.</text>
</comment>
<organism evidence="13 14">
    <name type="scientific">Candidatus Magnetobacterium bavaricum</name>
    <dbReference type="NCBI Taxonomy" id="29290"/>
    <lineage>
        <taxon>Bacteria</taxon>
        <taxon>Pseudomonadati</taxon>
        <taxon>Nitrospirota</taxon>
        <taxon>Thermodesulfovibrionia</taxon>
        <taxon>Thermodesulfovibrionales</taxon>
        <taxon>Candidatus Magnetobacteriaceae</taxon>
        <taxon>Candidatus Magnetobacterium</taxon>
    </lineage>
</organism>
<feature type="domain" description="Aconitase/3-isopropylmalate dehydratase large subunit alpha/beta/alpha" evidence="11">
    <location>
        <begin position="7"/>
        <end position="290"/>
    </location>
</feature>
<dbReference type="Pfam" id="PF00330">
    <property type="entry name" value="Aconitase"/>
    <property type="match status" value="1"/>
</dbReference>